<dbReference type="RefSeq" id="WP_126923405.1">
    <property type="nucleotide sequence ID" value="NZ_ML133693.1"/>
</dbReference>
<dbReference type="Pfam" id="PF00583">
    <property type="entry name" value="Acetyltransf_1"/>
    <property type="match status" value="1"/>
</dbReference>
<protein>
    <submittedName>
        <fullName evidence="4">N-acetyltransferase</fullName>
    </submittedName>
</protein>
<dbReference type="InterPro" id="IPR000182">
    <property type="entry name" value="GNAT_dom"/>
</dbReference>
<dbReference type="CDD" id="cd04301">
    <property type="entry name" value="NAT_SF"/>
    <property type="match status" value="1"/>
</dbReference>
<organism evidence="4 5">
    <name type="scientific">Rhizobium vallis</name>
    <dbReference type="NCBI Taxonomy" id="634290"/>
    <lineage>
        <taxon>Bacteria</taxon>
        <taxon>Pseudomonadati</taxon>
        <taxon>Pseudomonadota</taxon>
        <taxon>Alphaproteobacteria</taxon>
        <taxon>Hyphomicrobiales</taxon>
        <taxon>Rhizobiaceae</taxon>
        <taxon>Rhizobium/Agrobacterium group</taxon>
        <taxon>Rhizobium</taxon>
    </lineage>
</organism>
<gene>
    <name evidence="4" type="ORF">EFQ99_22400</name>
</gene>
<dbReference type="InterPro" id="IPR050680">
    <property type="entry name" value="YpeA/RimI_acetyltransf"/>
</dbReference>
<accession>A0A432PGZ0</accession>
<feature type="domain" description="N-acetyltransferase" evidence="3">
    <location>
        <begin position="2"/>
        <end position="166"/>
    </location>
</feature>
<dbReference type="Proteomes" id="UP000278823">
    <property type="component" value="Unassembled WGS sequence"/>
</dbReference>
<name>A0A432PGZ0_9HYPH</name>
<reference evidence="5" key="1">
    <citation type="submission" date="2018-11" db="EMBL/GenBank/DDBJ databases">
        <title>Rhizobium chutanense sp. nov., isolated from root nodules of Phaseolus vulgaris in China.</title>
        <authorList>
            <person name="Huo Y."/>
        </authorList>
    </citation>
    <scope>NUCLEOTIDE SEQUENCE [LARGE SCALE GENOMIC DNA]</scope>
    <source>
        <strain evidence="5">CCBAU 65647</strain>
    </source>
</reference>
<comment type="caution">
    <text evidence="4">The sequence shown here is derived from an EMBL/GenBank/DDBJ whole genome shotgun (WGS) entry which is preliminary data.</text>
</comment>
<keyword evidence="2" id="KW-0012">Acyltransferase</keyword>
<keyword evidence="5" id="KW-1185">Reference proteome</keyword>
<dbReference type="OrthoDB" id="6172743at2"/>
<evidence type="ECO:0000313" key="5">
    <source>
        <dbReference type="Proteomes" id="UP000278823"/>
    </source>
</evidence>
<keyword evidence="1 4" id="KW-0808">Transferase</keyword>
<dbReference type="PROSITE" id="PS51186">
    <property type="entry name" value="GNAT"/>
    <property type="match status" value="1"/>
</dbReference>
<dbReference type="InterPro" id="IPR016181">
    <property type="entry name" value="Acyl_CoA_acyltransferase"/>
</dbReference>
<dbReference type="PANTHER" id="PTHR43420">
    <property type="entry name" value="ACETYLTRANSFERASE"/>
    <property type="match status" value="1"/>
</dbReference>
<dbReference type="SUPFAM" id="SSF55729">
    <property type="entry name" value="Acyl-CoA N-acyltransferases (Nat)"/>
    <property type="match status" value="1"/>
</dbReference>
<dbReference type="AlphaFoldDB" id="A0A432PGZ0"/>
<dbReference type="EMBL" id="RJTH01000008">
    <property type="protein sequence ID" value="RUM23395.1"/>
    <property type="molecule type" value="Genomic_DNA"/>
</dbReference>
<dbReference type="Gene3D" id="3.40.630.30">
    <property type="match status" value="1"/>
</dbReference>
<proteinExistence type="predicted"/>
<dbReference type="GO" id="GO:0016747">
    <property type="term" value="F:acyltransferase activity, transferring groups other than amino-acyl groups"/>
    <property type="evidence" value="ECO:0007669"/>
    <property type="project" value="InterPro"/>
</dbReference>
<evidence type="ECO:0000256" key="1">
    <source>
        <dbReference type="ARBA" id="ARBA00022679"/>
    </source>
</evidence>
<sequence>MISLRPMRESEYSAYLAYFIPEYAAEISSNYGFSELHSLSQAKREIAADLPDGVNSSGQVLLCLVDQSERPEMLIGYLWYKPDSAMRSAFINDFHIFAAHQGKGLGKQALEVLEGELQGKGIEQIKLRVAADNERARHVYEVTGFRVTGVNMSKAIASAGPATRLT</sequence>
<evidence type="ECO:0000259" key="3">
    <source>
        <dbReference type="PROSITE" id="PS51186"/>
    </source>
</evidence>
<evidence type="ECO:0000256" key="2">
    <source>
        <dbReference type="ARBA" id="ARBA00023315"/>
    </source>
</evidence>
<evidence type="ECO:0000313" key="4">
    <source>
        <dbReference type="EMBL" id="RUM23395.1"/>
    </source>
</evidence>